<comment type="similarity">
    <text evidence="4">Belongs to the peptidase M49 family.</text>
</comment>
<dbReference type="InterPro" id="IPR005317">
    <property type="entry name" value="Dipeptidyl-peptase3"/>
</dbReference>
<evidence type="ECO:0000256" key="10">
    <source>
        <dbReference type="ARBA" id="ARBA00022723"/>
    </source>
</evidence>
<evidence type="ECO:0000256" key="7">
    <source>
        <dbReference type="ARBA" id="ARBA00022438"/>
    </source>
</evidence>
<keyword evidence="7" id="KW-0031">Aminopeptidase</keyword>
<keyword evidence="17" id="KW-1185">Reference proteome</keyword>
<dbReference type="PANTHER" id="PTHR23422:SF11">
    <property type="entry name" value="DIPEPTIDYL PEPTIDASE 3"/>
    <property type="match status" value="1"/>
</dbReference>
<dbReference type="PANTHER" id="PTHR23422">
    <property type="entry name" value="DIPEPTIDYL PEPTIDASE III-RELATED"/>
    <property type="match status" value="1"/>
</dbReference>
<gene>
    <name evidence="16" type="ORF">ANN_10193</name>
</gene>
<keyword evidence="10" id="KW-0479">Metal-binding</keyword>
<evidence type="ECO:0000313" key="17">
    <source>
        <dbReference type="Proteomes" id="UP001148838"/>
    </source>
</evidence>
<organism evidence="16 17">
    <name type="scientific">Periplaneta americana</name>
    <name type="common">American cockroach</name>
    <name type="synonym">Blatta americana</name>
    <dbReference type="NCBI Taxonomy" id="6978"/>
    <lineage>
        <taxon>Eukaryota</taxon>
        <taxon>Metazoa</taxon>
        <taxon>Ecdysozoa</taxon>
        <taxon>Arthropoda</taxon>
        <taxon>Hexapoda</taxon>
        <taxon>Insecta</taxon>
        <taxon>Pterygota</taxon>
        <taxon>Neoptera</taxon>
        <taxon>Polyneoptera</taxon>
        <taxon>Dictyoptera</taxon>
        <taxon>Blattodea</taxon>
        <taxon>Blattoidea</taxon>
        <taxon>Blattidae</taxon>
        <taxon>Blattinae</taxon>
        <taxon>Periplaneta</taxon>
    </lineage>
</organism>
<keyword evidence="8" id="KW-0963">Cytoplasm</keyword>
<evidence type="ECO:0000256" key="15">
    <source>
        <dbReference type="ARBA" id="ARBA00032119"/>
    </source>
</evidence>
<name>A0ABQ8TNG2_PERAM</name>
<evidence type="ECO:0000256" key="6">
    <source>
        <dbReference type="ARBA" id="ARBA00014713"/>
    </source>
</evidence>
<evidence type="ECO:0000256" key="8">
    <source>
        <dbReference type="ARBA" id="ARBA00022490"/>
    </source>
</evidence>
<keyword evidence="11" id="KW-0378">Hydrolase</keyword>
<dbReference type="Gene3D" id="3.30.540.30">
    <property type="match status" value="3"/>
</dbReference>
<accession>A0ABQ8TNG2</accession>
<evidence type="ECO:0000256" key="2">
    <source>
        <dbReference type="ARBA" id="ARBA00001947"/>
    </source>
</evidence>
<evidence type="ECO:0000256" key="1">
    <source>
        <dbReference type="ARBA" id="ARBA00001336"/>
    </source>
</evidence>
<protein>
    <recommendedName>
        <fullName evidence="6">Dipeptidyl peptidase 3</fullName>
        <ecNumber evidence="5">3.4.14.4</ecNumber>
    </recommendedName>
    <alternativeName>
        <fullName evidence="14">Dipeptidyl aminopeptidase III</fullName>
    </alternativeName>
    <alternativeName>
        <fullName evidence="15">Dipeptidyl peptidase III</fullName>
    </alternativeName>
</protein>
<evidence type="ECO:0000256" key="5">
    <source>
        <dbReference type="ARBA" id="ARBA00012063"/>
    </source>
</evidence>
<feature type="non-terminal residue" evidence="16">
    <location>
        <position position="1"/>
    </location>
</feature>
<keyword evidence="12" id="KW-0862">Zinc</keyword>
<comment type="caution">
    <text evidence="16">The sequence shown here is derived from an EMBL/GenBank/DDBJ whole genome shotgun (WGS) entry which is preliminary data.</text>
</comment>
<evidence type="ECO:0000256" key="14">
    <source>
        <dbReference type="ARBA" id="ARBA00031288"/>
    </source>
</evidence>
<reference evidence="16 17" key="1">
    <citation type="journal article" date="2022" name="Allergy">
        <title>Genome assembly and annotation of Periplaneta americana reveal a comprehensive cockroach allergen profile.</title>
        <authorList>
            <person name="Wang L."/>
            <person name="Xiong Q."/>
            <person name="Saelim N."/>
            <person name="Wang L."/>
            <person name="Nong W."/>
            <person name="Wan A.T."/>
            <person name="Shi M."/>
            <person name="Liu X."/>
            <person name="Cao Q."/>
            <person name="Hui J.H.L."/>
            <person name="Sookrung N."/>
            <person name="Leung T.F."/>
            <person name="Tungtrongchitr A."/>
            <person name="Tsui S.K.W."/>
        </authorList>
    </citation>
    <scope>NUCLEOTIDE SEQUENCE [LARGE SCALE GENOMIC DNA]</scope>
    <source>
        <strain evidence="16">PWHHKU_190912</strain>
    </source>
</reference>
<dbReference type="Proteomes" id="UP001148838">
    <property type="component" value="Unassembled WGS sequence"/>
</dbReference>
<comment type="cofactor">
    <cofactor evidence="2">
        <name>Zn(2+)</name>
        <dbReference type="ChEBI" id="CHEBI:29105"/>
    </cofactor>
</comment>
<evidence type="ECO:0000256" key="4">
    <source>
        <dbReference type="ARBA" id="ARBA00010200"/>
    </source>
</evidence>
<sequence length="727" mass="83346">IMTDTDQFILPNDQPVVELDCTSAFEGLTSKEKLYAHYLSQASWNGGLIVLVQTSPESPLLFALLRKLFSAQPIAELKKTALEDKNATADEFQALLVYTSGIFTNAGNYKGFGDSKFIPNLPASKFEAIIKCSEAYRREPKSMQSLWDRCKDTIYLLKEGVRSLGFHEKGVTTYFSSNCNLEDADHVAQFLKQKDMEAYNSRVFKTEDNETPVYEIRLASVETGSDPDVTLKDFDYMKRKFRITRGDYSRLLERVVQDLASAKLGYNNFDLQNYVSNDTERKMLEHYIQSFTRGTLRDHKDGSRYWIKNKGPVVETYIGFIETYRDPAGMRGEFEGFVAMVNKKMSAKFANLVEQAEVLLPELPWPKEFEKDKFLRPDFTSLDVLTFSGSGIPAGINIPNYDEIRQYEGFKNVSLGNVIPASYKQTMKPFLSEEDKELLNKYQVQAFEVQVGLHELLGHGSGKLLRKHKDDQYNFDNTKLKNPLNGELVKSWYEDGDTYDSKFTTLGSSYEECRAECVGLYLCLNKDVLRIFGFEGQEAEDLVYVNWLHLLYQAVGKCLEMYQPSTKTWLQAHSQARYVILHVLLEAGDDIVTVTETVKGKDLLMKLDRSKIETVGKKAIGDFLLKLQVYKSTGDIESARAMYEKYSEVPDNGPYPWAKWRDIVLAHKQPRKMFVQANTVLSKGDEVTLKTYEPTHEGLIQSWIDRFNSSEIDVILEELWEKDQKYF</sequence>
<dbReference type="EC" id="3.4.14.4" evidence="5"/>
<dbReference type="EMBL" id="JAJSOF020000005">
    <property type="protein sequence ID" value="KAJ4448180.1"/>
    <property type="molecule type" value="Genomic_DNA"/>
</dbReference>
<dbReference type="Pfam" id="PF03571">
    <property type="entry name" value="Peptidase_M49"/>
    <property type="match status" value="1"/>
</dbReference>
<evidence type="ECO:0000256" key="3">
    <source>
        <dbReference type="ARBA" id="ARBA00004496"/>
    </source>
</evidence>
<keyword evidence="13" id="KW-0482">Metalloprotease</keyword>
<evidence type="ECO:0000313" key="16">
    <source>
        <dbReference type="EMBL" id="KAJ4448180.1"/>
    </source>
</evidence>
<comment type="catalytic activity">
    <reaction evidence="1">
        <text>Release of an N-terminal dipeptide from a peptide comprising four or more residues, with broad specificity. Also acts on dipeptidyl 2-naphthylamides.</text>
        <dbReference type="EC" id="3.4.14.4"/>
    </reaction>
</comment>
<evidence type="ECO:0000256" key="11">
    <source>
        <dbReference type="ARBA" id="ARBA00022801"/>
    </source>
</evidence>
<evidence type="ECO:0000256" key="13">
    <source>
        <dbReference type="ARBA" id="ARBA00023049"/>
    </source>
</evidence>
<dbReference type="PIRSF" id="PIRSF007828">
    <property type="entry name" value="Dipeptidyl-peptidase_III"/>
    <property type="match status" value="1"/>
</dbReference>
<evidence type="ECO:0000256" key="12">
    <source>
        <dbReference type="ARBA" id="ARBA00022833"/>
    </source>
</evidence>
<comment type="subcellular location">
    <subcellularLocation>
        <location evidence="3">Cytoplasm</location>
    </subcellularLocation>
</comment>
<proteinExistence type="inferred from homology"/>
<evidence type="ECO:0000256" key="9">
    <source>
        <dbReference type="ARBA" id="ARBA00022670"/>
    </source>
</evidence>
<dbReference type="InterPro" id="IPR039461">
    <property type="entry name" value="Peptidase_M49"/>
</dbReference>
<keyword evidence="9" id="KW-0645">Protease</keyword>